<organism evidence="1 2">
    <name type="scientific">Pristionchus fissidentatus</name>
    <dbReference type="NCBI Taxonomy" id="1538716"/>
    <lineage>
        <taxon>Eukaryota</taxon>
        <taxon>Metazoa</taxon>
        <taxon>Ecdysozoa</taxon>
        <taxon>Nematoda</taxon>
        <taxon>Chromadorea</taxon>
        <taxon>Rhabditida</taxon>
        <taxon>Rhabditina</taxon>
        <taxon>Diplogasteromorpha</taxon>
        <taxon>Diplogasteroidea</taxon>
        <taxon>Neodiplogasteridae</taxon>
        <taxon>Pristionchus</taxon>
    </lineage>
</organism>
<gene>
    <name evidence="1" type="ORF">PFISCL1PPCAC_27261</name>
</gene>
<feature type="non-terminal residue" evidence="1">
    <location>
        <position position="122"/>
    </location>
</feature>
<sequence>KSSLSAIVFEEVGPYQCDGGVAYNKAPIKWYFNTTSRFCLAVRGGCQFQQITNLHNSIEDCISKEFADGYTKAGRAMCYGEHTGKAVIQFPYGSKKMMSPYMMSKCYPEERFCPAGSACSFD</sequence>
<name>A0AAV5X2C7_9BILA</name>
<dbReference type="AlphaFoldDB" id="A0AAV5X2C7"/>
<evidence type="ECO:0008006" key="3">
    <source>
        <dbReference type="Google" id="ProtNLM"/>
    </source>
</evidence>
<accession>A0AAV5X2C7</accession>
<evidence type="ECO:0000313" key="1">
    <source>
        <dbReference type="EMBL" id="GMT35964.1"/>
    </source>
</evidence>
<dbReference type="EMBL" id="BTSY01000007">
    <property type="protein sequence ID" value="GMT35964.1"/>
    <property type="molecule type" value="Genomic_DNA"/>
</dbReference>
<proteinExistence type="predicted"/>
<comment type="caution">
    <text evidence="1">The sequence shown here is derived from an EMBL/GenBank/DDBJ whole genome shotgun (WGS) entry which is preliminary data.</text>
</comment>
<evidence type="ECO:0000313" key="2">
    <source>
        <dbReference type="Proteomes" id="UP001432322"/>
    </source>
</evidence>
<feature type="non-terminal residue" evidence="1">
    <location>
        <position position="1"/>
    </location>
</feature>
<dbReference type="Proteomes" id="UP001432322">
    <property type="component" value="Unassembled WGS sequence"/>
</dbReference>
<protein>
    <recommendedName>
        <fullName evidence="3">BPTI/Kunitz inhibitor domain-containing protein</fullName>
    </recommendedName>
</protein>
<reference evidence="1" key="1">
    <citation type="submission" date="2023-10" db="EMBL/GenBank/DDBJ databases">
        <title>Genome assembly of Pristionchus species.</title>
        <authorList>
            <person name="Yoshida K."/>
            <person name="Sommer R.J."/>
        </authorList>
    </citation>
    <scope>NUCLEOTIDE SEQUENCE</scope>
    <source>
        <strain evidence="1">RS5133</strain>
    </source>
</reference>
<keyword evidence="2" id="KW-1185">Reference proteome</keyword>